<name>A0A6B2L9A8_9EUKA</name>
<feature type="domain" description="Ubiquitin-like" evidence="2">
    <location>
        <begin position="93"/>
        <end position="163"/>
    </location>
</feature>
<sequence length="344" mass="38503">MLCVGCSVRKLSKEFPRLPPNCEHPSSFCYKCFLDFALDNTCPECKSTLKAEEMDEIKTFEKSVYQSYHLTRVTTNSPVIPTTNQTVSMTEELNLTVVNMNGKHASYKVKRGETVRKLKQLITTGFKVEIARQRLVFEDKVLEDSQTFHSSGISTGSVVQLLVVLFDFSKTKINNIIFDLLWGYPKNLSADYLDATCFLYGKDGFLSLLDYSNTKTTGVSHSGDVMDHSNRIGHHTIEVDLNLISPDVTKIFFTLSAFHSKTIGAFIQPTVKVYDKTAPTVELSSFSIKQAAKYPCVIMFGLERQSTGWISTTLGIFSAGNAKNYQPVKEKIAEMLATQTNLSK</sequence>
<keyword evidence="1" id="KW-0862">Zinc</keyword>
<dbReference type="InterPro" id="IPR001841">
    <property type="entry name" value="Znf_RING"/>
</dbReference>
<dbReference type="InterPro" id="IPR003325">
    <property type="entry name" value="TerD"/>
</dbReference>
<dbReference type="PANTHER" id="PTHR32097:SF17">
    <property type="entry name" value="CAMP-BINDING PROTEIN 1-RELATED"/>
    <property type="match status" value="1"/>
</dbReference>
<accession>A0A6B2L9A8</accession>
<dbReference type="EMBL" id="GIBP01004418">
    <property type="protein sequence ID" value="NDV33387.1"/>
    <property type="molecule type" value="Transcribed_RNA"/>
</dbReference>
<dbReference type="GO" id="GO:0008270">
    <property type="term" value="F:zinc ion binding"/>
    <property type="evidence" value="ECO:0007669"/>
    <property type="project" value="UniProtKB-KW"/>
</dbReference>
<dbReference type="InterPro" id="IPR051324">
    <property type="entry name" value="Stress/Tellurium_Resist"/>
</dbReference>
<dbReference type="InterPro" id="IPR029071">
    <property type="entry name" value="Ubiquitin-like_domsf"/>
</dbReference>
<keyword evidence="1" id="KW-0863">Zinc-finger</keyword>
<dbReference type="InterPro" id="IPR000626">
    <property type="entry name" value="Ubiquitin-like_dom"/>
</dbReference>
<evidence type="ECO:0008006" key="5">
    <source>
        <dbReference type="Google" id="ProtNLM"/>
    </source>
</evidence>
<dbReference type="Gene3D" id="2.60.60.30">
    <property type="entry name" value="sav2460 like domains"/>
    <property type="match status" value="1"/>
</dbReference>
<dbReference type="PANTHER" id="PTHR32097">
    <property type="entry name" value="CAMP-BINDING PROTEIN 1-RELATED"/>
    <property type="match status" value="1"/>
</dbReference>
<reference evidence="4" key="1">
    <citation type="journal article" date="2020" name="J. Eukaryot. Microbiol.">
        <title>De novo Sequencing, Assembly and Annotation of the Transcriptome for the Free-Living Testate Amoeba Arcella intermedia.</title>
        <authorList>
            <person name="Ribeiro G.M."/>
            <person name="Porfirio-Sousa A.L."/>
            <person name="Maurer-Alcala X.X."/>
            <person name="Katz L.A."/>
            <person name="Lahr D.J.G."/>
        </authorList>
    </citation>
    <scope>NUCLEOTIDE SEQUENCE</scope>
</reference>
<feature type="domain" description="RING-type" evidence="3">
    <location>
        <begin position="3"/>
        <end position="46"/>
    </location>
</feature>
<dbReference type="PROSITE" id="PS50053">
    <property type="entry name" value="UBIQUITIN_2"/>
    <property type="match status" value="1"/>
</dbReference>
<dbReference type="Pfam" id="PF00240">
    <property type="entry name" value="ubiquitin"/>
    <property type="match status" value="1"/>
</dbReference>
<dbReference type="CDD" id="cd06974">
    <property type="entry name" value="TerD_like"/>
    <property type="match status" value="1"/>
</dbReference>
<dbReference type="Pfam" id="PF02342">
    <property type="entry name" value="TerD"/>
    <property type="match status" value="1"/>
</dbReference>
<evidence type="ECO:0000313" key="4">
    <source>
        <dbReference type="EMBL" id="NDV33387.1"/>
    </source>
</evidence>
<dbReference type="CDD" id="cd17039">
    <property type="entry name" value="Ubl_ubiquitin_like"/>
    <property type="match status" value="1"/>
</dbReference>
<keyword evidence="1" id="KW-0479">Metal-binding</keyword>
<dbReference type="AlphaFoldDB" id="A0A6B2L9A8"/>
<dbReference type="SUPFAM" id="SSF54236">
    <property type="entry name" value="Ubiquitin-like"/>
    <property type="match status" value="1"/>
</dbReference>
<protein>
    <recommendedName>
        <fullName evidence="5">Ubiquitin-like domain-containing protein</fullName>
    </recommendedName>
</protein>
<evidence type="ECO:0000259" key="3">
    <source>
        <dbReference type="PROSITE" id="PS50089"/>
    </source>
</evidence>
<dbReference type="SMART" id="SM00213">
    <property type="entry name" value="UBQ"/>
    <property type="match status" value="1"/>
</dbReference>
<evidence type="ECO:0000259" key="2">
    <source>
        <dbReference type="PROSITE" id="PS50053"/>
    </source>
</evidence>
<organism evidence="4">
    <name type="scientific">Arcella intermedia</name>
    <dbReference type="NCBI Taxonomy" id="1963864"/>
    <lineage>
        <taxon>Eukaryota</taxon>
        <taxon>Amoebozoa</taxon>
        <taxon>Tubulinea</taxon>
        <taxon>Elardia</taxon>
        <taxon>Arcellinida</taxon>
        <taxon>Sphaerothecina</taxon>
        <taxon>Arcellidae</taxon>
        <taxon>Arcella</taxon>
    </lineage>
</organism>
<dbReference type="Gene3D" id="3.10.20.90">
    <property type="entry name" value="Phosphatidylinositol 3-kinase Catalytic Subunit, Chain A, domain 1"/>
    <property type="match status" value="1"/>
</dbReference>
<proteinExistence type="predicted"/>
<dbReference type="PROSITE" id="PS50089">
    <property type="entry name" value="ZF_RING_2"/>
    <property type="match status" value="1"/>
</dbReference>
<evidence type="ECO:0000256" key="1">
    <source>
        <dbReference type="PROSITE-ProRule" id="PRU00175"/>
    </source>
</evidence>